<dbReference type="STRING" id="154538.A0A1M2VD82"/>
<dbReference type="Gene3D" id="3.40.630.10">
    <property type="entry name" value="Zn peptidases"/>
    <property type="match status" value="1"/>
</dbReference>
<dbReference type="Proteomes" id="UP000184267">
    <property type="component" value="Unassembled WGS sequence"/>
</dbReference>
<feature type="domain" description="Cytosol aminopeptidase" evidence="1">
    <location>
        <begin position="4"/>
        <end position="117"/>
    </location>
</feature>
<dbReference type="InterPro" id="IPR000819">
    <property type="entry name" value="Peptidase_M17_C"/>
</dbReference>
<dbReference type="GO" id="GO:0046872">
    <property type="term" value="F:metal ion binding"/>
    <property type="evidence" value="ECO:0007669"/>
    <property type="project" value="InterPro"/>
</dbReference>
<name>A0A1M2VD82_TRAPU</name>
<evidence type="ECO:0000259" key="1">
    <source>
        <dbReference type="Pfam" id="PF00883"/>
    </source>
</evidence>
<organism evidence="2 3">
    <name type="scientific">Trametes pubescens</name>
    <name type="common">White-rot fungus</name>
    <dbReference type="NCBI Taxonomy" id="154538"/>
    <lineage>
        <taxon>Eukaryota</taxon>
        <taxon>Fungi</taxon>
        <taxon>Dikarya</taxon>
        <taxon>Basidiomycota</taxon>
        <taxon>Agaricomycotina</taxon>
        <taxon>Agaricomycetes</taxon>
        <taxon>Polyporales</taxon>
        <taxon>Polyporaceae</taxon>
        <taxon>Trametes</taxon>
    </lineage>
</organism>
<dbReference type="GO" id="GO:0070006">
    <property type="term" value="F:metalloaminopeptidase activity"/>
    <property type="evidence" value="ECO:0007669"/>
    <property type="project" value="InterPro"/>
</dbReference>
<sequence>MDRGVGEVSSGVFTTSKSLWNELYAAGLREHDRFWRTPLDEEYDSPTYEHDADITSIRFPLASPPALYPFMHRMRRLEAHLLGAAPFLKSFIQDVEPSAGADKPAVLWMHLDITWPRMYLCIYRTIMERRSGV</sequence>
<dbReference type="GO" id="GO:0006508">
    <property type="term" value="P:proteolysis"/>
    <property type="evidence" value="ECO:0007669"/>
    <property type="project" value="InterPro"/>
</dbReference>
<keyword evidence="3" id="KW-1185">Reference proteome</keyword>
<dbReference type="OrthoDB" id="412814at2759"/>
<accession>A0A1M2VD82</accession>
<evidence type="ECO:0000313" key="2">
    <source>
        <dbReference type="EMBL" id="OJT05525.1"/>
    </source>
</evidence>
<protein>
    <recommendedName>
        <fullName evidence="1">Cytosol aminopeptidase domain-containing protein</fullName>
    </recommendedName>
</protein>
<proteinExistence type="predicted"/>
<gene>
    <name evidence="2" type="ORF">TRAPUB_3656</name>
</gene>
<evidence type="ECO:0000313" key="3">
    <source>
        <dbReference type="Proteomes" id="UP000184267"/>
    </source>
</evidence>
<dbReference type="AlphaFoldDB" id="A0A1M2VD82"/>
<comment type="caution">
    <text evidence="2">The sequence shown here is derived from an EMBL/GenBank/DDBJ whole genome shotgun (WGS) entry which is preliminary data.</text>
</comment>
<dbReference type="EMBL" id="MNAD01001444">
    <property type="protein sequence ID" value="OJT05525.1"/>
    <property type="molecule type" value="Genomic_DNA"/>
</dbReference>
<reference evidence="2 3" key="1">
    <citation type="submission" date="2016-10" db="EMBL/GenBank/DDBJ databases">
        <title>Genome sequence of the basidiomycete white-rot fungus Trametes pubescens.</title>
        <authorList>
            <person name="Makela M.R."/>
            <person name="Granchi Z."/>
            <person name="Peng M."/>
            <person name="De Vries R.P."/>
            <person name="Grigoriev I."/>
            <person name="Riley R."/>
            <person name="Hilden K."/>
        </authorList>
    </citation>
    <scope>NUCLEOTIDE SEQUENCE [LARGE SCALE GENOMIC DNA]</scope>
    <source>
        <strain evidence="2 3">FBCC735</strain>
    </source>
</reference>
<dbReference type="Pfam" id="PF00883">
    <property type="entry name" value="Peptidase_M17"/>
    <property type="match status" value="1"/>
</dbReference>
<dbReference type="SUPFAM" id="SSF53187">
    <property type="entry name" value="Zn-dependent exopeptidases"/>
    <property type="match status" value="1"/>
</dbReference>